<dbReference type="RefSeq" id="XP_062885640.1">
    <property type="nucleotide sequence ID" value="XM_063029611.1"/>
</dbReference>
<dbReference type="VEuPathDB" id="FungiDB:CNBG_5757"/>
<feature type="transmembrane region" description="Helical" evidence="9">
    <location>
        <begin position="112"/>
        <end position="134"/>
    </location>
</feature>
<dbReference type="PANTHER" id="PTHR45624:SF9">
    <property type="entry name" value="CARRIER PROTEIN, PUTATIVE (AFU_ORTHOLOGUE AFUA_4G06390)-RELATED"/>
    <property type="match status" value="1"/>
</dbReference>
<dbReference type="InterPro" id="IPR050567">
    <property type="entry name" value="Mitochondrial_Carrier"/>
</dbReference>
<evidence type="ECO:0000256" key="9">
    <source>
        <dbReference type="SAM" id="Phobius"/>
    </source>
</evidence>
<comment type="subcellular location">
    <subcellularLocation>
        <location evidence="1">Mitochondrion membrane</location>
        <topology evidence="1">Multi-pass membrane protein</topology>
    </subcellularLocation>
</comment>
<dbReference type="GeneID" id="88181886"/>
<accession>A0A095DH76</accession>
<keyword evidence="3" id="KW-0813">Transport</keyword>
<dbReference type="SUPFAM" id="SSF103506">
    <property type="entry name" value="Mitochondrial carrier"/>
    <property type="match status" value="1"/>
</dbReference>
<sequence length="490" mass="54099">MPVAHITDGKDIHGPSKWSTVRDAVQFSAAAKEKNRRNPADTLPVSTTSTSASAAFARSLVLFTGFLFKRPSKLFRPNRVDTWLGLRQLALSTEQTISPAFIRSLLSQKAGIIAVTLTILPPMLVNATLGFLLFTSHSLFTLGLSRLSFFQKKVEMEDGTEVDEEEHINLETLIRGPSIIPNHPTVLSAIAGAGAGLVQGIAFTPVEKVVRFLHQSATSWATLLARLVHLPVPQVPNAFEGKQPATPLQAIKNLFASETWRQSRNWWTGWRWVVARDALSYSCFFAAFDVTRRVALRVKALFGGNIEHEWKNIFIIQFPDDHPQNTSPSISNSPAKYRLDPDQPQAPTIARVAQATTIVTGGIIASYLAQMAGTPFRACQRIMMLDERERMRAEKAQGRAPAGGPGSVSSSHINRILKRGKYHPILEVLRTKGIRPFIHPEGQLQAAPMKEAFQKEGRLVRTIKSAGWKMAAMGPWGFGFLVWAWVGGEV</sequence>
<evidence type="ECO:0000313" key="11">
    <source>
        <dbReference type="Proteomes" id="UP000029445"/>
    </source>
</evidence>
<dbReference type="OMA" id="SKISGWQ"/>
<reference evidence="10 11" key="1">
    <citation type="journal article" date="2011" name="MBio">
        <title>Genome variation in Cryptococcus gattii, an emerging pathogen of immunocompetent hosts.</title>
        <authorList>
            <person name="D'Souza C.A."/>
            <person name="Kronstad J.W."/>
            <person name="Taylor G."/>
            <person name="Warren R."/>
            <person name="Yuen M."/>
            <person name="Hu G."/>
            <person name="Jung W.H."/>
            <person name="Sham A."/>
            <person name="Kidd S.E."/>
            <person name="Tangen K."/>
            <person name="Lee N."/>
            <person name="Zeilmaker T."/>
            <person name="Sawkins J."/>
            <person name="McVicker G."/>
            <person name="Shah S."/>
            <person name="Gnerre S."/>
            <person name="Griggs A."/>
            <person name="Zeng Q."/>
            <person name="Bartlett K."/>
            <person name="Li W."/>
            <person name="Wang X."/>
            <person name="Heitman J."/>
            <person name="Stajich J.E."/>
            <person name="Fraser J.A."/>
            <person name="Meyer W."/>
            <person name="Carter D."/>
            <person name="Schein J."/>
            <person name="Krzywinski M."/>
            <person name="Kwon-Chung K.J."/>
            <person name="Varma A."/>
            <person name="Wang J."/>
            <person name="Brunham R."/>
            <person name="Fyfe M."/>
            <person name="Ouellette B.F."/>
            <person name="Siddiqui A."/>
            <person name="Marra M."/>
            <person name="Jones S."/>
            <person name="Holt R."/>
            <person name="Birren B.W."/>
            <person name="Galagan J.E."/>
            <person name="Cuomo C.A."/>
        </authorList>
    </citation>
    <scope>NUCLEOTIDE SEQUENCE [LARGE SCALE GENOMIC DNA]</scope>
    <source>
        <strain evidence="10 11">R265</strain>
    </source>
</reference>
<evidence type="ECO:0000256" key="5">
    <source>
        <dbReference type="ARBA" id="ARBA00022737"/>
    </source>
</evidence>
<protein>
    <recommendedName>
        <fullName evidence="12">Mitochondrial carrier protein</fullName>
    </recommendedName>
</protein>
<evidence type="ECO:0000256" key="3">
    <source>
        <dbReference type="ARBA" id="ARBA00022448"/>
    </source>
</evidence>
<dbReference type="OrthoDB" id="3364892at2759"/>
<evidence type="ECO:0008006" key="12">
    <source>
        <dbReference type="Google" id="ProtNLM"/>
    </source>
</evidence>
<dbReference type="InterPro" id="IPR023395">
    <property type="entry name" value="MCP_dom_sf"/>
</dbReference>
<keyword evidence="4 9" id="KW-0812">Transmembrane</keyword>
<keyword evidence="8 9" id="KW-0472">Membrane</keyword>
<evidence type="ECO:0000256" key="1">
    <source>
        <dbReference type="ARBA" id="ARBA00004225"/>
    </source>
</evidence>
<proteinExistence type="inferred from homology"/>
<dbReference type="GO" id="GO:0031966">
    <property type="term" value="C:mitochondrial membrane"/>
    <property type="evidence" value="ECO:0007669"/>
    <property type="project" value="UniProtKB-SubCell"/>
</dbReference>
<dbReference type="PANTHER" id="PTHR45624">
    <property type="entry name" value="MITOCHONDRIAL BASIC AMINO ACIDS TRANSPORTER-RELATED"/>
    <property type="match status" value="1"/>
</dbReference>
<dbReference type="STRING" id="294750.A0A095DH76"/>
<name>A0A095DH76_CRYD2</name>
<comment type="similarity">
    <text evidence="2">Belongs to the mitochondrial carrier (TC 2.A.29) family.</text>
</comment>
<evidence type="ECO:0000256" key="8">
    <source>
        <dbReference type="ARBA" id="ARBA00023136"/>
    </source>
</evidence>
<evidence type="ECO:0000256" key="6">
    <source>
        <dbReference type="ARBA" id="ARBA00022989"/>
    </source>
</evidence>
<dbReference type="EMBL" id="CP025772">
    <property type="protein sequence ID" value="KGB80001.1"/>
    <property type="molecule type" value="Genomic_DNA"/>
</dbReference>
<keyword evidence="11" id="KW-1185">Reference proteome</keyword>
<dbReference type="Proteomes" id="UP000029445">
    <property type="component" value="Chromosome 14"/>
</dbReference>
<dbReference type="GO" id="GO:0022857">
    <property type="term" value="F:transmembrane transporter activity"/>
    <property type="evidence" value="ECO:0007669"/>
    <property type="project" value="TreeGrafter"/>
</dbReference>
<keyword evidence="6 9" id="KW-1133">Transmembrane helix</keyword>
<dbReference type="AlphaFoldDB" id="A0A095DH76"/>
<evidence type="ECO:0000256" key="2">
    <source>
        <dbReference type="ARBA" id="ARBA00006375"/>
    </source>
</evidence>
<evidence type="ECO:0000256" key="7">
    <source>
        <dbReference type="ARBA" id="ARBA00023128"/>
    </source>
</evidence>
<gene>
    <name evidence="10" type="ORF">CNBG_5757</name>
</gene>
<organism evidence="10 11">
    <name type="scientific">Cryptococcus deuterogattii (strain R265)</name>
    <name type="common">Cryptococcus gattii VGII (strain R265)</name>
    <dbReference type="NCBI Taxonomy" id="294750"/>
    <lineage>
        <taxon>Eukaryota</taxon>
        <taxon>Fungi</taxon>
        <taxon>Dikarya</taxon>
        <taxon>Basidiomycota</taxon>
        <taxon>Agaricomycotina</taxon>
        <taxon>Tremellomycetes</taxon>
        <taxon>Tremellales</taxon>
        <taxon>Cryptococcaceae</taxon>
        <taxon>Cryptococcus</taxon>
        <taxon>Cryptococcus gattii species complex</taxon>
    </lineage>
</organism>
<dbReference type="HOGENOM" id="CLU_502664_0_0_1"/>
<evidence type="ECO:0000313" key="10">
    <source>
        <dbReference type="EMBL" id="KGB80001.1"/>
    </source>
</evidence>
<reference evidence="10 11" key="2">
    <citation type="journal article" date="2018" name="Proc. Natl. Acad. Sci.">
        <title>RNAi is a critical determinant of centromere evolution in closely related fungi.</title>
        <authorList>
            <person name="Yadav V."/>
            <person name="Sun S."/>
            <person name="Billmyre R.B."/>
            <person name="Thimmappa B.C."/>
            <person name="Shea T."/>
            <person name="Lintner R."/>
            <person name="Bakkeren G."/>
            <person name="Cuomo C.A."/>
            <person name="Heitman J."/>
            <person name="Sanyal K."/>
        </authorList>
    </citation>
    <scope>NUCLEOTIDE SEQUENCE [LARGE SCALE GENOMIC DNA]</scope>
    <source>
        <strain evidence="10 11">R265</strain>
    </source>
</reference>
<evidence type="ECO:0000256" key="4">
    <source>
        <dbReference type="ARBA" id="ARBA00022692"/>
    </source>
</evidence>
<keyword evidence="7" id="KW-0496">Mitochondrion</keyword>
<dbReference type="Gene3D" id="1.50.40.10">
    <property type="entry name" value="Mitochondrial carrier domain"/>
    <property type="match status" value="1"/>
</dbReference>
<dbReference type="KEGG" id="cdeu:CNBG_5757"/>
<keyword evidence="5" id="KW-0677">Repeat</keyword>